<dbReference type="PANTHER" id="PTHR42873:SF1">
    <property type="entry name" value="S-ADENOSYLMETHIONINE-DEPENDENT METHYLTRANSFERASE DOMAIN-CONTAINING PROTEIN"/>
    <property type="match status" value="1"/>
</dbReference>
<dbReference type="SMART" id="SM00359">
    <property type="entry name" value="PUA"/>
    <property type="match status" value="1"/>
</dbReference>
<dbReference type="Proteomes" id="UP000032431">
    <property type="component" value="Chromosome I"/>
</dbReference>
<dbReference type="STRING" id="29343.CCDG5_0560"/>
<evidence type="ECO:0000256" key="3">
    <source>
        <dbReference type="ARBA" id="ARBA00022552"/>
    </source>
</evidence>
<evidence type="ECO:0000256" key="2">
    <source>
        <dbReference type="ARBA" id="ARBA00022490"/>
    </source>
</evidence>
<keyword evidence="2" id="KW-0963">Cytoplasm</keyword>
<keyword evidence="6" id="KW-0949">S-adenosyl-L-methionine</keyword>
<dbReference type="Pfam" id="PF10672">
    <property type="entry name" value="Methyltrans_SAM"/>
    <property type="match status" value="1"/>
</dbReference>
<dbReference type="SUPFAM" id="SSF88697">
    <property type="entry name" value="PUA domain-like"/>
    <property type="match status" value="1"/>
</dbReference>
<dbReference type="CDD" id="cd21153">
    <property type="entry name" value="PUA_RlmI"/>
    <property type="match status" value="1"/>
</dbReference>
<keyword evidence="5 10" id="KW-0808">Transferase</keyword>
<dbReference type="Pfam" id="PF17785">
    <property type="entry name" value="PUA_3"/>
    <property type="match status" value="1"/>
</dbReference>
<dbReference type="HOGENOM" id="CLU_014042_0_0_9"/>
<dbReference type="SUPFAM" id="SSF53335">
    <property type="entry name" value="S-adenosyl-L-methionine-dependent methyltransferases"/>
    <property type="match status" value="1"/>
</dbReference>
<dbReference type="PROSITE" id="PS50890">
    <property type="entry name" value="PUA"/>
    <property type="match status" value="1"/>
</dbReference>
<sequence length="395" mass="44611">MADSTCVILKRGEEKDIFSGHLWIYDNEVERIDGEVVPGQIVDVKANNGAHLGRGYINPKSKILVRLMTRGREKIDHEFIKARLVSAFKYRERLGLYKNERSAFRAVFGDADFLPALVVDKFADCVVIQTLSLGMERFKPDIVDVIREYYSPRCIYERNDVALREKEGLEQQKGVLYGEEPGIVEIEENGIRMLVDIADGQKTGYFLDQRENRAAIGPYCKDAEVLDCFCHTGGFALHAAKFGAKSVEAVDISDTALKMVEQNAALNGFKTITAKEANVFDLLNEYQMQGRMFDTIILDPPAFCKTKSALKGAYRGYKEINLRAMKLIRSGGFLVTCSCSHYMTPDLFMKMLQDAASDSRRSVRICEIRYQAKDHPISISADESLYLKYVALQII</sequence>
<keyword evidence="7" id="KW-0694">RNA-binding</keyword>
<dbReference type="Gene3D" id="3.40.50.150">
    <property type="entry name" value="Vaccinia Virus protein VP39"/>
    <property type="match status" value="1"/>
</dbReference>
<dbReference type="KEGG" id="ccel:CCDG5_0560"/>
<dbReference type="Gene3D" id="2.30.130.10">
    <property type="entry name" value="PUA domain"/>
    <property type="match status" value="1"/>
</dbReference>
<evidence type="ECO:0000313" key="10">
    <source>
        <dbReference type="EMBL" id="CDZ23691.1"/>
    </source>
</evidence>
<dbReference type="GO" id="GO:0006364">
    <property type="term" value="P:rRNA processing"/>
    <property type="evidence" value="ECO:0007669"/>
    <property type="project" value="UniProtKB-KW"/>
</dbReference>
<gene>
    <name evidence="10" type="primary">rlmI</name>
    <name evidence="10" type="ORF">CCDG5_0560</name>
</gene>
<reference evidence="11" key="1">
    <citation type="submission" date="2014-07" db="EMBL/GenBank/DDBJ databases">
        <authorList>
            <person name="Wibberg D."/>
        </authorList>
    </citation>
    <scope>NUCLEOTIDE SEQUENCE [LARGE SCALE GENOMIC DNA]</scope>
    <source>
        <strain evidence="11">DG5</strain>
    </source>
</reference>
<evidence type="ECO:0000256" key="1">
    <source>
        <dbReference type="ARBA" id="ARBA00004496"/>
    </source>
</evidence>
<accession>A0A078KJ91</accession>
<evidence type="ECO:0000313" key="11">
    <source>
        <dbReference type="Proteomes" id="UP000032431"/>
    </source>
</evidence>
<keyword evidence="4 10" id="KW-0489">Methyltransferase</keyword>
<dbReference type="InterPro" id="IPR036974">
    <property type="entry name" value="PUA_sf"/>
</dbReference>
<dbReference type="InterPro" id="IPR015947">
    <property type="entry name" value="PUA-like_sf"/>
</dbReference>
<evidence type="ECO:0000256" key="6">
    <source>
        <dbReference type="ARBA" id="ARBA00022691"/>
    </source>
</evidence>
<keyword evidence="11" id="KW-1185">Reference proteome</keyword>
<dbReference type="PANTHER" id="PTHR42873">
    <property type="entry name" value="RIBOSOMAL RNA LARGE SUBUNIT METHYLTRANSFERASE"/>
    <property type="match status" value="1"/>
</dbReference>
<dbReference type="InterPro" id="IPR002478">
    <property type="entry name" value="PUA"/>
</dbReference>
<dbReference type="GO" id="GO:0032259">
    <property type="term" value="P:methylation"/>
    <property type="evidence" value="ECO:0007669"/>
    <property type="project" value="UniProtKB-KW"/>
</dbReference>
<dbReference type="InterPro" id="IPR029063">
    <property type="entry name" value="SAM-dependent_MTases_sf"/>
</dbReference>
<dbReference type="AlphaFoldDB" id="A0A078KJ91"/>
<evidence type="ECO:0000256" key="5">
    <source>
        <dbReference type="ARBA" id="ARBA00022679"/>
    </source>
</evidence>
<comment type="subcellular location">
    <subcellularLocation>
        <location evidence="1">Cytoplasm</location>
    </subcellularLocation>
</comment>
<evidence type="ECO:0000256" key="4">
    <source>
        <dbReference type="ARBA" id="ARBA00022603"/>
    </source>
</evidence>
<protein>
    <submittedName>
        <fullName evidence="10">Ribosomal RNA large subunit methyltransferase I</fullName>
        <ecNumber evidence="10">2.1.1.191</ecNumber>
    </submittedName>
</protein>
<dbReference type="EMBL" id="LM995447">
    <property type="protein sequence ID" value="CDZ23691.1"/>
    <property type="molecule type" value="Genomic_DNA"/>
</dbReference>
<organism evidence="10 11">
    <name type="scientific">[Clostridium] cellulosi</name>
    <dbReference type="NCBI Taxonomy" id="29343"/>
    <lineage>
        <taxon>Bacteria</taxon>
        <taxon>Bacillati</taxon>
        <taxon>Bacillota</taxon>
        <taxon>Clostridia</taxon>
        <taxon>Eubacteriales</taxon>
        <taxon>Oscillospiraceae</taxon>
        <taxon>Oscillospiraceae incertae sedis</taxon>
    </lineage>
</organism>
<dbReference type="CDD" id="cd11572">
    <property type="entry name" value="RlmI_M_like"/>
    <property type="match status" value="1"/>
</dbReference>
<dbReference type="GO" id="GO:0003723">
    <property type="term" value="F:RNA binding"/>
    <property type="evidence" value="ECO:0007669"/>
    <property type="project" value="UniProtKB-KW"/>
</dbReference>
<dbReference type="InterPro" id="IPR019614">
    <property type="entry name" value="SAM-dep_methyl-trfase"/>
</dbReference>
<dbReference type="CDD" id="cd02440">
    <property type="entry name" value="AdoMet_MTases"/>
    <property type="match status" value="1"/>
</dbReference>
<dbReference type="OrthoDB" id="9805492at2"/>
<dbReference type="PATRIC" id="fig|29343.3.peg.579"/>
<evidence type="ECO:0000259" key="9">
    <source>
        <dbReference type="SMART" id="SM00359"/>
    </source>
</evidence>
<comment type="similarity">
    <text evidence="8">Belongs to the methyltransferase superfamily. RlmI family.</text>
</comment>
<feature type="domain" description="PUA" evidence="9">
    <location>
        <begin position="5"/>
        <end position="89"/>
    </location>
</feature>
<dbReference type="GO" id="GO:0005737">
    <property type="term" value="C:cytoplasm"/>
    <property type="evidence" value="ECO:0007669"/>
    <property type="project" value="UniProtKB-SubCell"/>
</dbReference>
<keyword evidence="3" id="KW-0698">rRNA processing</keyword>
<dbReference type="Gene3D" id="3.30.750.80">
    <property type="entry name" value="RNA methyltransferase domain (HRMD) like"/>
    <property type="match status" value="1"/>
</dbReference>
<dbReference type="EC" id="2.1.1.191" evidence="10"/>
<proteinExistence type="inferred from homology"/>
<evidence type="ECO:0000256" key="8">
    <source>
        <dbReference type="ARBA" id="ARBA00038091"/>
    </source>
</evidence>
<dbReference type="GO" id="GO:0008168">
    <property type="term" value="F:methyltransferase activity"/>
    <property type="evidence" value="ECO:0007669"/>
    <property type="project" value="UniProtKB-KW"/>
</dbReference>
<dbReference type="InterPro" id="IPR041532">
    <property type="entry name" value="RlmI-like_PUA"/>
</dbReference>
<name>A0A078KJ91_9FIRM</name>
<evidence type="ECO:0000256" key="7">
    <source>
        <dbReference type="ARBA" id="ARBA00022884"/>
    </source>
</evidence>